<accession>A0A103XUC7</accession>
<dbReference type="PANTHER" id="PTHR16219:SF1">
    <property type="entry name" value="HAUS AUGMIN-LIKE COMPLEX SUBUNIT 4"/>
    <property type="match status" value="1"/>
</dbReference>
<evidence type="ECO:0000313" key="2">
    <source>
        <dbReference type="Proteomes" id="UP000243975"/>
    </source>
</evidence>
<sequence>MFQAQEEMSIERLRYLETMAIYHEAIGMVEDYQQAVLVANLGGIRDTHGLHSSLGLKNSPQVYEALEHRLIIAEDAQRLRVPLISKDGNEEEIEKWSVLSRSSLDSTSTSVTMALLRV</sequence>
<dbReference type="STRING" id="59895.A0A103XUC7"/>
<dbReference type="GO" id="GO:0070652">
    <property type="term" value="C:HAUS complex"/>
    <property type="evidence" value="ECO:0007669"/>
    <property type="project" value="InterPro"/>
</dbReference>
<evidence type="ECO:0000313" key="1">
    <source>
        <dbReference type="EMBL" id="KVH96990.1"/>
    </source>
</evidence>
<dbReference type="GO" id="GO:0051011">
    <property type="term" value="F:microtubule minus-end binding"/>
    <property type="evidence" value="ECO:0007669"/>
    <property type="project" value="TreeGrafter"/>
</dbReference>
<dbReference type="Gramene" id="KVH96990">
    <property type="protein sequence ID" value="KVH96990"/>
    <property type="gene ID" value="Ccrd_000912"/>
</dbReference>
<dbReference type="PANTHER" id="PTHR16219">
    <property type="entry name" value="AUGMIN SUBUNIT 4 FAMILY MEMBER"/>
    <property type="match status" value="1"/>
</dbReference>
<dbReference type="GO" id="GO:0051225">
    <property type="term" value="P:spindle assembly"/>
    <property type="evidence" value="ECO:0007669"/>
    <property type="project" value="InterPro"/>
</dbReference>
<organism evidence="1 2">
    <name type="scientific">Cynara cardunculus var. scolymus</name>
    <name type="common">Globe artichoke</name>
    <name type="synonym">Cynara scolymus</name>
    <dbReference type="NCBI Taxonomy" id="59895"/>
    <lineage>
        <taxon>Eukaryota</taxon>
        <taxon>Viridiplantae</taxon>
        <taxon>Streptophyta</taxon>
        <taxon>Embryophyta</taxon>
        <taxon>Tracheophyta</taxon>
        <taxon>Spermatophyta</taxon>
        <taxon>Magnoliopsida</taxon>
        <taxon>eudicotyledons</taxon>
        <taxon>Gunneridae</taxon>
        <taxon>Pentapetalae</taxon>
        <taxon>asterids</taxon>
        <taxon>campanulids</taxon>
        <taxon>Asterales</taxon>
        <taxon>Asteraceae</taxon>
        <taxon>Carduoideae</taxon>
        <taxon>Cardueae</taxon>
        <taxon>Carduinae</taxon>
        <taxon>Cynara</taxon>
    </lineage>
</organism>
<proteinExistence type="predicted"/>
<gene>
    <name evidence="1" type="ORF">Ccrd_000912</name>
</gene>
<keyword evidence="2" id="KW-1185">Reference proteome</keyword>
<name>A0A103XUC7_CYNCS</name>
<comment type="caution">
    <text evidence="1">The sequence shown here is derived from an EMBL/GenBank/DDBJ whole genome shotgun (WGS) entry which is preliminary data.</text>
</comment>
<dbReference type="AlphaFoldDB" id="A0A103XUC7"/>
<dbReference type="Proteomes" id="UP000243975">
    <property type="component" value="Unassembled WGS sequence"/>
</dbReference>
<reference evidence="1 2" key="1">
    <citation type="journal article" date="2016" name="Sci. Rep.">
        <title>The genome sequence of the outbreeding globe artichoke constructed de novo incorporating a phase-aware low-pass sequencing strategy of F1 progeny.</title>
        <authorList>
            <person name="Scaglione D."/>
            <person name="Reyes-Chin-Wo S."/>
            <person name="Acquadro A."/>
            <person name="Froenicke L."/>
            <person name="Portis E."/>
            <person name="Beitel C."/>
            <person name="Tirone M."/>
            <person name="Mauro R."/>
            <person name="Lo Monaco A."/>
            <person name="Mauromicale G."/>
            <person name="Faccioli P."/>
            <person name="Cattivelli L."/>
            <person name="Rieseberg L."/>
            <person name="Michelmore R."/>
            <person name="Lanteri S."/>
        </authorList>
    </citation>
    <scope>NUCLEOTIDE SEQUENCE [LARGE SCALE GENOMIC DNA]</scope>
    <source>
        <strain evidence="1">2C</strain>
    </source>
</reference>
<dbReference type="EMBL" id="LEKV01003904">
    <property type="protein sequence ID" value="KVH96990.1"/>
    <property type="molecule type" value="Genomic_DNA"/>
</dbReference>
<dbReference type="InterPro" id="IPR029327">
    <property type="entry name" value="HAUS4"/>
</dbReference>
<protein>
    <submittedName>
        <fullName evidence="1">Uncharacterized protein</fullName>
    </submittedName>
</protein>